<feature type="binding site" evidence="17">
    <location>
        <position position="88"/>
    </location>
    <ligand>
        <name>Mg(2+)</name>
        <dbReference type="ChEBI" id="CHEBI:18420"/>
        <label>1</label>
    </ligand>
</feature>
<comment type="subcellular location">
    <subcellularLocation>
        <location evidence="1 17">Cell membrane</location>
        <topology evidence="1 17">Multi-pass membrane protein</topology>
    </subcellularLocation>
</comment>
<evidence type="ECO:0000256" key="5">
    <source>
        <dbReference type="ARBA" id="ARBA00011738"/>
    </source>
</evidence>
<dbReference type="EC" id="2.7.8.-" evidence="17"/>
<comment type="catalytic activity">
    <reaction evidence="13 17">
        <text>1,2-di-(9Z-octadecenoyl)-sn-glycero-3-cytidine-5'-diphosphate + 1D-myo-inositol 3-phosphate = 1,2-di-(9Z-octadecenoyl)-sn-glycero-3-phospho-(1D-myo-inositol-3-phosphate) + CMP + H(+)</text>
        <dbReference type="Rhea" id="RHEA:61216"/>
        <dbReference type="ChEBI" id="CHEBI:15378"/>
        <dbReference type="ChEBI" id="CHEBI:58401"/>
        <dbReference type="ChEBI" id="CHEBI:60377"/>
        <dbReference type="ChEBI" id="CHEBI:85356"/>
        <dbReference type="ChEBI" id="CHEBI:144472"/>
    </reaction>
</comment>
<evidence type="ECO:0000256" key="9">
    <source>
        <dbReference type="ARBA" id="ARBA00022723"/>
    </source>
</evidence>
<accession>A0ABP9WDB2</accession>
<dbReference type="InterPro" id="IPR048254">
    <property type="entry name" value="CDP_ALCOHOL_P_TRANSF_CS"/>
</dbReference>
<proteinExistence type="inferred from homology"/>
<evidence type="ECO:0000256" key="1">
    <source>
        <dbReference type="ARBA" id="ARBA00004651"/>
    </source>
</evidence>
<comment type="cofactor">
    <cofactor evidence="17">
        <name>Mg(2+)</name>
        <dbReference type="ChEBI" id="CHEBI:18420"/>
    </cofactor>
    <text evidence="17">Contains a di-nuclear catalytic Mg(2+) center.</text>
</comment>
<dbReference type="Proteomes" id="UP001426770">
    <property type="component" value="Unassembled WGS sequence"/>
</dbReference>
<evidence type="ECO:0000256" key="15">
    <source>
        <dbReference type="ARBA" id="ARBA00033137"/>
    </source>
</evidence>
<feature type="binding site" evidence="17">
    <location>
        <position position="71"/>
    </location>
    <ligand>
        <name>a CDP-1,2-diacyl-sn-glycerol</name>
        <dbReference type="ChEBI" id="CHEBI:58332"/>
    </ligand>
</feature>
<feature type="binding site" evidence="17">
    <location>
        <position position="70"/>
    </location>
    <ligand>
        <name>Mg(2+)</name>
        <dbReference type="ChEBI" id="CHEBI:18420"/>
        <label>1</label>
    </ligand>
</feature>
<keyword evidence="7 17" id="KW-0808">Transferase</keyword>
<dbReference type="NCBIfam" id="NF045883">
    <property type="entry name" value="PIPSynth"/>
    <property type="match status" value="1"/>
</dbReference>
<evidence type="ECO:0000256" key="17">
    <source>
        <dbReference type="HAMAP-Rule" id="MF_02241"/>
    </source>
</evidence>
<evidence type="ECO:0000256" key="7">
    <source>
        <dbReference type="ARBA" id="ARBA00022679"/>
    </source>
</evidence>
<evidence type="ECO:0000256" key="2">
    <source>
        <dbReference type="ARBA" id="ARBA00004805"/>
    </source>
</evidence>
<evidence type="ECO:0000256" key="3">
    <source>
        <dbReference type="ARBA" id="ARBA00005189"/>
    </source>
</evidence>
<comment type="caution">
    <text evidence="17">Lacks conserved residue(s) required for the propagation of feature annotation.</text>
</comment>
<feature type="active site" description="Proton acceptor" evidence="17">
    <location>
        <position position="92"/>
    </location>
</feature>
<feature type="binding site" evidence="17">
    <location>
        <position position="81"/>
    </location>
    <ligand>
        <name>a CDP-1,2-diacyl-sn-glycerol</name>
        <dbReference type="ChEBI" id="CHEBI:58332"/>
    </ligand>
</feature>
<dbReference type="HAMAP" id="MF_02241">
    <property type="entry name" value="PIP_synthase"/>
    <property type="match status" value="1"/>
</dbReference>
<feature type="binding site" evidence="17">
    <location>
        <position position="75"/>
    </location>
    <ligand>
        <name>a CDP-1,2-diacyl-sn-glycerol</name>
        <dbReference type="ChEBI" id="CHEBI:58332"/>
    </ligand>
</feature>
<keyword evidence="8 17" id="KW-0812">Transmembrane</keyword>
<organism evidence="19 20">
    <name type="scientific">Demequina sediminis</name>
    <dbReference type="NCBI Taxonomy" id="1930058"/>
    <lineage>
        <taxon>Bacteria</taxon>
        <taxon>Bacillati</taxon>
        <taxon>Actinomycetota</taxon>
        <taxon>Actinomycetes</taxon>
        <taxon>Micrococcales</taxon>
        <taxon>Demequinaceae</taxon>
        <taxon>Demequina</taxon>
    </lineage>
</organism>
<feature type="binding site" evidence="17">
    <location>
        <position position="92"/>
    </location>
    <ligand>
        <name>Mg(2+)</name>
        <dbReference type="ChEBI" id="CHEBI:18420"/>
        <label>2</label>
    </ligand>
</feature>
<feature type="transmembrane region" description="Helical" evidence="17">
    <location>
        <begin position="20"/>
        <end position="46"/>
    </location>
</feature>
<name>A0ABP9WDB2_9MICO</name>
<evidence type="ECO:0000256" key="16">
    <source>
        <dbReference type="ARBA" id="ARBA00048865"/>
    </source>
</evidence>
<reference evidence="19 20" key="1">
    <citation type="submission" date="2024-02" db="EMBL/GenBank/DDBJ databases">
        <title>Lysinimicrobium sediminis NBRC 112286.</title>
        <authorList>
            <person name="Ichikawa N."/>
            <person name="Katano-Makiyama Y."/>
            <person name="Hidaka K."/>
        </authorList>
    </citation>
    <scope>NUCLEOTIDE SEQUENCE [LARGE SCALE GENOMIC DNA]</scope>
    <source>
        <strain evidence="19 20">NBRC 112286</strain>
    </source>
</reference>
<comment type="similarity">
    <text evidence="4 17 18">Belongs to the CDP-alcohol phosphatidyltransferase class-I family.</text>
</comment>
<dbReference type="InterPro" id="IPR043130">
    <property type="entry name" value="CDP-OH_PTrfase_TM_dom"/>
</dbReference>
<dbReference type="RefSeq" id="WP_286215883.1">
    <property type="nucleotide sequence ID" value="NZ_AP027736.1"/>
</dbReference>
<evidence type="ECO:0000256" key="13">
    <source>
        <dbReference type="ARBA" id="ARBA00023935"/>
    </source>
</evidence>
<dbReference type="EMBL" id="BAABRR010000001">
    <property type="protein sequence ID" value="GAA5517824.1"/>
    <property type="molecule type" value="Genomic_DNA"/>
</dbReference>
<feature type="binding site" evidence="17">
    <location>
        <begin position="28"/>
        <end position="31"/>
    </location>
    <ligand>
        <name>a CDP-1,2-diacyl-sn-glycerol</name>
        <dbReference type="ChEBI" id="CHEBI:58332"/>
    </ligand>
</feature>
<keyword evidence="12 17" id="KW-0472">Membrane</keyword>
<evidence type="ECO:0000256" key="18">
    <source>
        <dbReference type="RuleBase" id="RU003750"/>
    </source>
</evidence>
<evidence type="ECO:0000256" key="8">
    <source>
        <dbReference type="ARBA" id="ARBA00022692"/>
    </source>
</evidence>
<evidence type="ECO:0000256" key="10">
    <source>
        <dbReference type="ARBA" id="ARBA00022842"/>
    </source>
</evidence>
<evidence type="ECO:0000313" key="19">
    <source>
        <dbReference type="EMBL" id="GAA5517824.1"/>
    </source>
</evidence>
<dbReference type="Gene3D" id="1.20.120.1760">
    <property type="match status" value="1"/>
</dbReference>
<comment type="caution">
    <text evidence="19">The sequence shown here is derived from an EMBL/GenBank/DDBJ whole genome shotgun (WGS) entry which is preliminary data.</text>
</comment>
<keyword evidence="17" id="KW-1208">Phospholipid metabolism</keyword>
<comment type="catalytic activity">
    <reaction evidence="16 17">
        <text>a CDP-1,2-diacyl-sn-glycerol + 1D-myo-inositol 3-phosphate = a 1,2-diacyl-sn-glycero-3-phospho-(1D-myo-inositol-3-phosphate) + CMP + H(+)</text>
        <dbReference type="Rhea" id="RHEA:60504"/>
        <dbReference type="ChEBI" id="CHEBI:15378"/>
        <dbReference type="ChEBI" id="CHEBI:58088"/>
        <dbReference type="ChEBI" id="CHEBI:58332"/>
        <dbReference type="ChEBI" id="CHEBI:58401"/>
        <dbReference type="ChEBI" id="CHEBI:60377"/>
    </reaction>
</comment>
<feature type="binding site" evidence="17">
    <location>
        <position position="88"/>
    </location>
    <ligand>
        <name>Mg(2+)</name>
        <dbReference type="ChEBI" id="CHEBI:18420"/>
        <label>2</label>
    </ligand>
</feature>
<comment type="pathway">
    <text evidence="3">Lipid metabolism.</text>
</comment>
<sequence>MFGRLRPLMAALWQAPARALLGLGVHPNVMTILGTAGVVFGALFFLPKGGIWLFWGVIFITVFVVTDMLDGTMARLGGKSSRLGAFLDSTLDRVADAAIFGALAWSFIDNDRATALAALACLAIGSLVPYARARAESIGVDAKVGIAERSDRLVIGLTATGIVGLGVPLPVLTWTLWVLAAMAAITVAQRINAVVQRARRDPAWNASSLEAGRQLYPHE</sequence>
<dbReference type="PROSITE" id="PS00379">
    <property type="entry name" value="CDP_ALCOHOL_P_TRANSF"/>
    <property type="match status" value="1"/>
</dbReference>
<keyword evidence="9 17" id="KW-0479">Metal-binding</keyword>
<feature type="transmembrane region" description="Helical" evidence="17">
    <location>
        <begin position="153"/>
        <end position="171"/>
    </location>
</feature>
<evidence type="ECO:0000256" key="4">
    <source>
        <dbReference type="ARBA" id="ARBA00010441"/>
    </source>
</evidence>
<dbReference type="InterPro" id="IPR000462">
    <property type="entry name" value="CDP-OH_P_trans"/>
</dbReference>
<keyword evidence="11 17" id="KW-1133">Transmembrane helix</keyword>
<keyword evidence="17" id="KW-0443">Lipid metabolism</keyword>
<evidence type="ECO:0000256" key="11">
    <source>
        <dbReference type="ARBA" id="ARBA00022989"/>
    </source>
</evidence>
<keyword evidence="10 17" id="KW-0460">Magnesium</keyword>
<evidence type="ECO:0000313" key="20">
    <source>
        <dbReference type="Proteomes" id="UP001426770"/>
    </source>
</evidence>
<dbReference type="Pfam" id="PF01066">
    <property type="entry name" value="CDP-OH_P_transf"/>
    <property type="match status" value="1"/>
</dbReference>
<evidence type="ECO:0000256" key="12">
    <source>
        <dbReference type="ARBA" id="ARBA00023136"/>
    </source>
</evidence>
<protein>
    <recommendedName>
        <fullName evidence="14 17">Phosphatidylinositol phosphate synthase</fullName>
        <shortName evidence="17">PIP synthase</shortName>
        <ecNumber evidence="17">2.7.8.-</ecNumber>
    </recommendedName>
    <alternativeName>
        <fullName evidence="15 17">CDP-diacylglycerol--D-myo-inositol-3-phosphate 3-phosphatidyltransferase</fullName>
    </alternativeName>
</protein>
<evidence type="ECO:0000256" key="6">
    <source>
        <dbReference type="ARBA" id="ARBA00022475"/>
    </source>
</evidence>
<feature type="binding site" evidence="17">
    <location>
        <position position="67"/>
    </location>
    <ligand>
        <name>Mg(2+)</name>
        <dbReference type="ChEBI" id="CHEBI:18420"/>
        <label>2</label>
    </ligand>
</feature>
<keyword evidence="20" id="KW-1185">Reference proteome</keyword>
<dbReference type="InterPro" id="IPR044268">
    <property type="entry name" value="PIP_synthase_PgsA1"/>
</dbReference>
<comment type="function">
    <text evidence="17">Catalyzes the conjugation of the 1'-hydroxyl group of D-myo-inositol-3-phosphate (also named L-myo-inositol-1-phosphate) with a lipid tail of cytidine diphosphate diacylglycerol (CDP-DAG), forming phosphatidylinositol phosphate (PIP) and CMP. PIP is a precursor of phosphatidylinositol (PI) which is an essential lipid required for cell wall formation.</text>
</comment>
<comment type="subunit">
    <text evidence="5 17">Homodimer.</text>
</comment>
<gene>
    <name evidence="19" type="ORF">Lsed01_00240</name>
</gene>
<keyword evidence="17" id="KW-0444">Lipid biosynthesis</keyword>
<keyword evidence="6 17" id="KW-1003">Cell membrane</keyword>
<feature type="binding site" evidence="17">
    <location>
        <position position="67"/>
    </location>
    <ligand>
        <name>Mg(2+)</name>
        <dbReference type="ChEBI" id="CHEBI:18420"/>
        <label>1</label>
    </ligand>
</feature>
<comment type="pathway">
    <text evidence="2 17">Phospholipid metabolism; phosphatidylinositol phosphate biosynthesis.</text>
</comment>
<feature type="transmembrane region" description="Helical" evidence="17">
    <location>
        <begin position="114"/>
        <end position="132"/>
    </location>
</feature>
<feature type="transmembrane region" description="Helical" evidence="17">
    <location>
        <begin position="52"/>
        <end position="69"/>
    </location>
</feature>
<keyword evidence="17" id="KW-0594">Phospholipid biosynthesis</keyword>
<evidence type="ECO:0000256" key="14">
    <source>
        <dbReference type="ARBA" id="ARBA00024082"/>
    </source>
</evidence>